<dbReference type="InParanoid" id="T1ETW5"/>
<name>T1ETW5_HELRO</name>
<organism evidence="3 4">
    <name type="scientific">Helobdella robusta</name>
    <name type="common">Californian leech</name>
    <dbReference type="NCBI Taxonomy" id="6412"/>
    <lineage>
        <taxon>Eukaryota</taxon>
        <taxon>Metazoa</taxon>
        <taxon>Spiralia</taxon>
        <taxon>Lophotrochozoa</taxon>
        <taxon>Annelida</taxon>
        <taxon>Clitellata</taxon>
        <taxon>Hirudinea</taxon>
        <taxon>Rhynchobdellida</taxon>
        <taxon>Glossiphoniidae</taxon>
        <taxon>Helobdella</taxon>
    </lineage>
</organism>
<dbReference type="EnsemblMetazoa" id="HelroT163313">
    <property type="protein sequence ID" value="HelroP163313"/>
    <property type="gene ID" value="HelroG163313"/>
</dbReference>
<feature type="region of interest" description="Disordered" evidence="1">
    <location>
        <begin position="115"/>
        <end position="152"/>
    </location>
</feature>
<dbReference type="EMBL" id="KB097495">
    <property type="protein sequence ID" value="ESN96266.1"/>
    <property type="molecule type" value="Genomic_DNA"/>
</dbReference>
<reference evidence="3" key="3">
    <citation type="submission" date="2015-06" db="UniProtKB">
        <authorList>
            <consortium name="EnsemblMetazoa"/>
        </authorList>
    </citation>
    <scope>IDENTIFICATION</scope>
</reference>
<evidence type="ECO:0000256" key="1">
    <source>
        <dbReference type="SAM" id="MobiDB-lite"/>
    </source>
</evidence>
<proteinExistence type="predicted"/>
<dbReference type="HOGENOM" id="CLU_1724311_0_0_1"/>
<protein>
    <submittedName>
        <fullName evidence="2 3">Uncharacterized protein</fullName>
    </submittedName>
</protein>
<dbReference type="EMBL" id="AMQM01001372">
    <property type="status" value="NOT_ANNOTATED_CDS"/>
    <property type="molecule type" value="Genomic_DNA"/>
</dbReference>
<reference evidence="4" key="1">
    <citation type="submission" date="2012-12" db="EMBL/GenBank/DDBJ databases">
        <authorList>
            <person name="Hellsten U."/>
            <person name="Grimwood J."/>
            <person name="Chapman J.A."/>
            <person name="Shapiro H."/>
            <person name="Aerts A."/>
            <person name="Otillar R.P."/>
            <person name="Terry A.Y."/>
            <person name="Boore J.L."/>
            <person name="Simakov O."/>
            <person name="Marletaz F."/>
            <person name="Cho S.-J."/>
            <person name="Edsinger-Gonzales E."/>
            <person name="Havlak P."/>
            <person name="Kuo D.-H."/>
            <person name="Larsson T."/>
            <person name="Lv J."/>
            <person name="Arendt D."/>
            <person name="Savage R."/>
            <person name="Osoegawa K."/>
            <person name="de Jong P."/>
            <person name="Lindberg D.R."/>
            <person name="Seaver E.C."/>
            <person name="Weisblat D.A."/>
            <person name="Putnam N.H."/>
            <person name="Grigoriev I.V."/>
            <person name="Rokhsar D.S."/>
        </authorList>
    </citation>
    <scope>NUCLEOTIDE SEQUENCE</scope>
</reference>
<gene>
    <name evidence="3" type="primary">20200015</name>
    <name evidence="2" type="ORF">HELRODRAFT_163313</name>
</gene>
<dbReference type="CTD" id="20200015"/>
<dbReference type="Proteomes" id="UP000015101">
    <property type="component" value="Unassembled WGS sequence"/>
</dbReference>
<evidence type="ECO:0000313" key="3">
    <source>
        <dbReference type="EnsemblMetazoa" id="HelroP163313"/>
    </source>
</evidence>
<sequence length="152" mass="17558">MKSAKEIRSKRLQDFQVWCESYGVSKSTFQALNHDGYRSLDQVFKLRGSNDKVIDELKITSNEKAILRSALYQHFVDETVNRMAITSDESERTMLERSLDQQDFQRMKNDLQMRKMQKKSKKLNVGCPDTSGGSSSNKNVDDHRTTRAVKNC</sequence>
<keyword evidence="4" id="KW-1185">Reference proteome</keyword>
<evidence type="ECO:0000313" key="2">
    <source>
        <dbReference type="EMBL" id="ESN96266.1"/>
    </source>
</evidence>
<dbReference type="RefSeq" id="XP_009025464.1">
    <property type="nucleotide sequence ID" value="XM_009027216.1"/>
</dbReference>
<accession>T1ETW5</accession>
<dbReference type="KEGG" id="hro:HELRODRAFT_163313"/>
<evidence type="ECO:0000313" key="4">
    <source>
        <dbReference type="Proteomes" id="UP000015101"/>
    </source>
</evidence>
<dbReference type="AlphaFoldDB" id="T1ETW5"/>
<dbReference type="GeneID" id="20200015"/>
<reference evidence="2 4" key="2">
    <citation type="journal article" date="2013" name="Nature">
        <title>Insights into bilaterian evolution from three spiralian genomes.</title>
        <authorList>
            <person name="Simakov O."/>
            <person name="Marletaz F."/>
            <person name="Cho S.J."/>
            <person name="Edsinger-Gonzales E."/>
            <person name="Havlak P."/>
            <person name="Hellsten U."/>
            <person name="Kuo D.H."/>
            <person name="Larsson T."/>
            <person name="Lv J."/>
            <person name="Arendt D."/>
            <person name="Savage R."/>
            <person name="Osoegawa K."/>
            <person name="de Jong P."/>
            <person name="Grimwood J."/>
            <person name="Chapman J.A."/>
            <person name="Shapiro H."/>
            <person name="Aerts A."/>
            <person name="Otillar R.P."/>
            <person name="Terry A.Y."/>
            <person name="Boore J.L."/>
            <person name="Grigoriev I.V."/>
            <person name="Lindberg D.R."/>
            <person name="Seaver E.C."/>
            <person name="Weisblat D.A."/>
            <person name="Putnam N.H."/>
            <person name="Rokhsar D.S."/>
        </authorList>
    </citation>
    <scope>NUCLEOTIDE SEQUENCE</scope>
</reference>